<gene>
    <name evidence="9" type="ORF">ACFPRA_21825</name>
</gene>
<evidence type="ECO:0000256" key="6">
    <source>
        <dbReference type="ARBA" id="ARBA00023136"/>
    </source>
</evidence>
<dbReference type="EMBL" id="JBHSNO010000016">
    <property type="protein sequence ID" value="MFC5591530.1"/>
    <property type="molecule type" value="Genomic_DNA"/>
</dbReference>
<organism evidence="9 10">
    <name type="scientific">Sporosarcina soli</name>
    <dbReference type="NCBI Taxonomy" id="334736"/>
    <lineage>
        <taxon>Bacteria</taxon>
        <taxon>Bacillati</taxon>
        <taxon>Bacillota</taxon>
        <taxon>Bacilli</taxon>
        <taxon>Bacillales</taxon>
        <taxon>Caryophanaceae</taxon>
        <taxon>Sporosarcina</taxon>
    </lineage>
</organism>
<dbReference type="Gene3D" id="1.10.3720.10">
    <property type="entry name" value="MetI-like"/>
    <property type="match status" value="1"/>
</dbReference>
<dbReference type="PANTHER" id="PTHR43386:SF1">
    <property type="entry name" value="D,D-DIPEPTIDE TRANSPORT SYSTEM PERMEASE PROTEIN DDPC-RELATED"/>
    <property type="match status" value="1"/>
</dbReference>
<sequence length="300" mass="32677">MSAGTVTNEAVKGSKMKFDYKRTWYKLKKSKLSLVGLFIVVAVILMAIFAPWIVPYPSDATGSTIAFDKMNQPPSFEHFFGTDEIGRDIFSRVVYGTRISLMLGVLVLAIAIGIGVPLGLIAGIWGGKIGALIMRITDIFLAIPALVLALAVAAILEPTLVNIMIAISFGWWPWFTRLVYGEVLSLKDEQFVLAAEGLGASKWRIAFIEVLPNCISTIIVKVTLDMGFVILTGASLGFLGLGAQPPTPEWGTMIAEGRVYLPEMWWQATFPGFAILVTVLGFNLLGDGLRDVFDVRLDGE</sequence>
<evidence type="ECO:0000256" key="3">
    <source>
        <dbReference type="ARBA" id="ARBA00022475"/>
    </source>
</evidence>
<protein>
    <submittedName>
        <fullName evidence="9">ABC transporter permease</fullName>
    </submittedName>
</protein>
<dbReference type="CDD" id="cd06261">
    <property type="entry name" value="TM_PBP2"/>
    <property type="match status" value="1"/>
</dbReference>
<feature type="transmembrane region" description="Helical" evidence="7">
    <location>
        <begin position="162"/>
        <end position="180"/>
    </location>
</feature>
<evidence type="ECO:0000259" key="8">
    <source>
        <dbReference type="PROSITE" id="PS50928"/>
    </source>
</evidence>
<dbReference type="RefSeq" id="WP_381439430.1">
    <property type="nucleotide sequence ID" value="NZ_JBHSNO010000016.1"/>
</dbReference>
<dbReference type="Pfam" id="PF12911">
    <property type="entry name" value="OppC_N"/>
    <property type="match status" value="1"/>
</dbReference>
<keyword evidence="2 7" id="KW-0813">Transport</keyword>
<feature type="transmembrane region" description="Helical" evidence="7">
    <location>
        <begin position="32"/>
        <end position="54"/>
    </location>
</feature>
<dbReference type="InterPro" id="IPR035906">
    <property type="entry name" value="MetI-like_sf"/>
</dbReference>
<comment type="subcellular location">
    <subcellularLocation>
        <location evidence="1 7">Cell membrane</location>
        <topology evidence="1 7">Multi-pass membrane protein</topology>
    </subcellularLocation>
</comment>
<dbReference type="InterPro" id="IPR000515">
    <property type="entry name" value="MetI-like"/>
</dbReference>
<feature type="transmembrane region" description="Helical" evidence="7">
    <location>
        <begin position="226"/>
        <end position="244"/>
    </location>
</feature>
<evidence type="ECO:0000256" key="7">
    <source>
        <dbReference type="RuleBase" id="RU363032"/>
    </source>
</evidence>
<proteinExistence type="inferred from homology"/>
<feature type="transmembrane region" description="Helical" evidence="7">
    <location>
        <begin position="139"/>
        <end position="156"/>
    </location>
</feature>
<evidence type="ECO:0000256" key="5">
    <source>
        <dbReference type="ARBA" id="ARBA00022989"/>
    </source>
</evidence>
<dbReference type="Pfam" id="PF00528">
    <property type="entry name" value="BPD_transp_1"/>
    <property type="match status" value="1"/>
</dbReference>
<keyword evidence="10" id="KW-1185">Reference proteome</keyword>
<evidence type="ECO:0000256" key="2">
    <source>
        <dbReference type="ARBA" id="ARBA00022448"/>
    </source>
</evidence>
<comment type="caution">
    <text evidence="9">The sequence shown here is derived from an EMBL/GenBank/DDBJ whole genome shotgun (WGS) entry which is preliminary data.</text>
</comment>
<dbReference type="PROSITE" id="PS50928">
    <property type="entry name" value="ABC_TM1"/>
    <property type="match status" value="1"/>
</dbReference>
<keyword evidence="6 7" id="KW-0472">Membrane</keyword>
<accession>A0ABW0TST8</accession>
<dbReference type="Proteomes" id="UP001596109">
    <property type="component" value="Unassembled WGS sequence"/>
</dbReference>
<dbReference type="InterPro" id="IPR025966">
    <property type="entry name" value="OppC_N"/>
</dbReference>
<evidence type="ECO:0000256" key="4">
    <source>
        <dbReference type="ARBA" id="ARBA00022692"/>
    </source>
</evidence>
<dbReference type="PANTHER" id="PTHR43386">
    <property type="entry name" value="OLIGOPEPTIDE TRANSPORT SYSTEM PERMEASE PROTEIN APPC"/>
    <property type="match status" value="1"/>
</dbReference>
<keyword evidence="5 7" id="KW-1133">Transmembrane helix</keyword>
<feature type="domain" description="ABC transmembrane type-1" evidence="8">
    <location>
        <begin position="97"/>
        <end position="286"/>
    </location>
</feature>
<keyword evidence="4 7" id="KW-0812">Transmembrane</keyword>
<evidence type="ECO:0000313" key="10">
    <source>
        <dbReference type="Proteomes" id="UP001596109"/>
    </source>
</evidence>
<keyword evidence="3" id="KW-1003">Cell membrane</keyword>
<name>A0ABW0TST8_9BACL</name>
<feature type="transmembrane region" description="Helical" evidence="7">
    <location>
        <begin position="264"/>
        <end position="286"/>
    </location>
</feature>
<evidence type="ECO:0000313" key="9">
    <source>
        <dbReference type="EMBL" id="MFC5591530.1"/>
    </source>
</evidence>
<evidence type="ECO:0000256" key="1">
    <source>
        <dbReference type="ARBA" id="ARBA00004651"/>
    </source>
</evidence>
<reference evidence="10" key="1">
    <citation type="journal article" date="2019" name="Int. J. Syst. Evol. Microbiol.">
        <title>The Global Catalogue of Microorganisms (GCM) 10K type strain sequencing project: providing services to taxonomists for standard genome sequencing and annotation.</title>
        <authorList>
            <consortium name="The Broad Institute Genomics Platform"/>
            <consortium name="The Broad Institute Genome Sequencing Center for Infectious Disease"/>
            <person name="Wu L."/>
            <person name="Ma J."/>
        </authorList>
    </citation>
    <scope>NUCLEOTIDE SEQUENCE [LARGE SCALE GENOMIC DNA]</scope>
    <source>
        <strain evidence="10">CGMCC 4.1434</strain>
    </source>
</reference>
<dbReference type="SUPFAM" id="SSF161098">
    <property type="entry name" value="MetI-like"/>
    <property type="match status" value="1"/>
</dbReference>
<dbReference type="InterPro" id="IPR050366">
    <property type="entry name" value="BP-dependent_transpt_permease"/>
</dbReference>
<feature type="transmembrane region" description="Helical" evidence="7">
    <location>
        <begin position="101"/>
        <end position="127"/>
    </location>
</feature>
<comment type="similarity">
    <text evidence="7">Belongs to the binding-protein-dependent transport system permease family.</text>
</comment>